<accession>A0A1U7YJ49</accession>
<dbReference type="OrthoDB" id="1306017at2759"/>
<feature type="domain" description="Retrotransposon gag" evidence="1">
    <location>
        <begin position="2"/>
        <end position="63"/>
    </location>
</feature>
<gene>
    <name evidence="3" type="primary">LOC104245005</name>
</gene>
<sequence>MFLREFVPQSLRDAWNAEFEKLLQGAMSVSEYAVIFSDLAKHAPTLVSTVREKVRWFTEGLHPSIRTSMARELEIDILYQQTVSIARRVEGMLARERGHARPGERGQAGP</sequence>
<evidence type="ECO:0000313" key="2">
    <source>
        <dbReference type="Proteomes" id="UP000189701"/>
    </source>
</evidence>
<reference evidence="3" key="2">
    <citation type="submission" date="2025-08" db="UniProtKB">
        <authorList>
            <consortium name="RefSeq"/>
        </authorList>
    </citation>
    <scope>IDENTIFICATION</scope>
    <source>
        <tissue evidence="3">Leaf</tissue>
    </source>
</reference>
<name>A0A1U7YJ49_NICSY</name>
<protein>
    <submittedName>
        <fullName evidence="3">Uncharacterized protein LOC104245005</fullName>
    </submittedName>
</protein>
<dbReference type="AlphaFoldDB" id="A0A1U7YJ49"/>
<dbReference type="Pfam" id="PF03732">
    <property type="entry name" value="Retrotrans_gag"/>
    <property type="match status" value="1"/>
</dbReference>
<evidence type="ECO:0000313" key="3">
    <source>
        <dbReference type="RefSeq" id="XP_009798850.1"/>
    </source>
</evidence>
<dbReference type="RefSeq" id="XP_009798850.1">
    <property type="nucleotide sequence ID" value="XM_009800548.1"/>
</dbReference>
<reference evidence="2" key="1">
    <citation type="journal article" date="2013" name="Genome Biol.">
        <title>Reference genomes and transcriptomes of Nicotiana sylvestris and Nicotiana tomentosiformis.</title>
        <authorList>
            <person name="Sierro N."/>
            <person name="Battey J.N."/>
            <person name="Ouadi S."/>
            <person name="Bovet L."/>
            <person name="Goepfert S."/>
            <person name="Bakaher N."/>
            <person name="Peitsch M.C."/>
            <person name="Ivanov N.V."/>
        </authorList>
    </citation>
    <scope>NUCLEOTIDE SEQUENCE [LARGE SCALE GENOMIC DNA]</scope>
</reference>
<keyword evidence="2" id="KW-1185">Reference proteome</keyword>
<evidence type="ECO:0000259" key="1">
    <source>
        <dbReference type="Pfam" id="PF03732"/>
    </source>
</evidence>
<dbReference type="Proteomes" id="UP000189701">
    <property type="component" value="Unplaced"/>
</dbReference>
<dbReference type="InterPro" id="IPR005162">
    <property type="entry name" value="Retrotrans_gag_dom"/>
</dbReference>
<proteinExistence type="predicted"/>
<organism evidence="2 3">
    <name type="scientific">Nicotiana sylvestris</name>
    <name type="common">Wood tobacco</name>
    <name type="synonym">South American tobacco</name>
    <dbReference type="NCBI Taxonomy" id="4096"/>
    <lineage>
        <taxon>Eukaryota</taxon>
        <taxon>Viridiplantae</taxon>
        <taxon>Streptophyta</taxon>
        <taxon>Embryophyta</taxon>
        <taxon>Tracheophyta</taxon>
        <taxon>Spermatophyta</taxon>
        <taxon>Magnoliopsida</taxon>
        <taxon>eudicotyledons</taxon>
        <taxon>Gunneridae</taxon>
        <taxon>Pentapetalae</taxon>
        <taxon>asterids</taxon>
        <taxon>lamiids</taxon>
        <taxon>Solanales</taxon>
        <taxon>Solanaceae</taxon>
        <taxon>Nicotianoideae</taxon>
        <taxon>Nicotianeae</taxon>
        <taxon>Nicotiana</taxon>
    </lineage>
</organism>